<evidence type="ECO:0000313" key="2">
    <source>
        <dbReference type="Proteomes" id="UP000321046"/>
    </source>
</evidence>
<name>A0A5C6WTC5_9DELT</name>
<dbReference type="PANTHER" id="PTHR34817:SF1">
    <property type="entry name" value="NUCLEOTIDYLTRANSFERASE"/>
    <property type="match status" value="1"/>
</dbReference>
<proteinExistence type="predicted"/>
<organism evidence="1 2">
    <name type="scientific">Lujinxingia vulgaris</name>
    <dbReference type="NCBI Taxonomy" id="2600176"/>
    <lineage>
        <taxon>Bacteria</taxon>
        <taxon>Deltaproteobacteria</taxon>
        <taxon>Bradymonadales</taxon>
        <taxon>Lujinxingiaceae</taxon>
        <taxon>Lujinxingia</taxon>
    </lineage>
</organism>
<accession>A0A5C6WTC5</accession>
<gene>
    <name evidence="1" type="ORF">FRC96_21265</name>
</gene>
<reference evidence="1 2" key="1">
    <citation type="submission" date="2019-08" db="EMBL/GenBank/DDBJ databases">
        <title>Bradymonadales sp. TMQ2.</title>
        <authorList>
            <person name="Liang Q."/>
        </authorList>
    </citation>
    <scope>NUCLEOTIDE SEQUENCE [LARGE SCALE GENOMIC DNA]</scope>
    <source>
        <strain evidence="1 2">TMQ2</strain>
    </source>
</reference>
<dbReference type="AlphaFoldDB" id="A0A5C6WTC5"/>
<comment type="caution">
    <text evidence="1">The sequence shown here is derived from an EMBL/GenBank/DDBJ whole genome shotgun (WGS) entry which is preliminary data.</text>
</comment>
<protein>
    <submittedName>
        <fullName evidence="1">Nucleotidyltransferase</fullName>
    </submittedName>
</protein>
<dbReference type="Proteomes" id="UP000321046">
    <property type="component" value="Unassembled WGS sequence"/>
</dbReference>
<dbReference type="PANTHER" id="PTHR34817">
    <property type="entry name" value="NUCLEOTIDYLTRANSFERASE"/>
    <property type="match status" value="1"/>
</dbReference>
<sequence length="254" mass="29622">MQVAQDQIVKKVLARQPYPMLFSSVVGSHLYGFPSFDSDHDIRGAHILPLENVVGLYNERETLELMETVDGEKIDFVSHDVHKYFTLLLKRNTNVLEQIYSPLIHHRTAYFDELREIAGECLTSNHGHAYRGFAQKIWSVFEKQRKLKPLLYVFRTLLTGLNLMETGEVEANIMRLNHRYRLPYLGDLIALKLHGSEETLMEDADMSFYEGEFRRLMRRLDDARFHSDLPEEPRGKPELHDLLVRMRLEHGQAG</sequence>
<evidence type="ECO:0000313" key="1">
    <source>
        <dbReference type="EMBL" id="TXD31392.1"/>
    </source>
</evidence>
<dbReference type="InterPro" id="IPR018775">
    <property type="entry name" value="RlaP"/>
</dbReference>
<keyword evidence="1" id="KW-0808">Transferase</keyword>
<dbReference type="EMBL" id="VOSL01000148">
    <property type="protein sequence ID" value="TXD31392.1"/>
    <property type="molecule type" value="Genomic_DNA"/>
</dbReference>
<dbReference type="GO" id="GO:0016740">
    <property type="term" value="F:transferase activity"/>
    <property type="evidence" value="ECO:0007669"/>
    <property type="project" value="UniProtKB-KW"/>
</dbReference>
<dbReference type="Pfam" id="PF10127">
    <property type="entry name" value="RlaP"/>
    <property type="match status" value="1"/>
</dbReference>
<dbReference type="OrthoDB" id="9796845at2"/>
<dbReference type="RefSeq" id="WP_146977565.1">
    <property type="nucleotide sequence ID" value="NZ_VOSL01000148.1"/>
</dbReference>